<dbReference type="Pfam" id="PF00753">
    <property type="entry name" value="Lactamase_B"/>
    <property type="match status" value="1"/>
</dbReference>
<dbReference type="AlphaFoldDB" id="A0A1X1RCY5"/>
<dbReference type="SUPFAM" id="SSF56281">
    <property type="entry name" value="Metallo-hydrolase/oxidoreductase"/>
    <property type="match status" value="1"/>
</dbReference>
<dbReference type="OrthoDB" id="2971563at2"/>
<name>A0A1X1RCY5_MYCFA</name>
<dbReference type="InterPro" id="IPR050855">
    <property type="entry name" value="NDM-1-like"/>
</dbReference>
<dbReference type="STRING" id="1793.AWC04_10925"/>
<protein>
    <submittedName>
        <fullName evidence="1">MBL fold metallo-hydrolase</fullName>
    </submittedName>
</protein>
<dbReference type="PANTHER" id="PTHR42951:SF14">
    <property type="entry name" value="METALLO-BETA-LACTAMASE SUPERFAMILY PROTEIN"/>
    <property type="match status" value="1"/>
</dbReference>
<dbReference type="InterPro" id="IPR036866">
    <property type="entry name" value="RibonucZ/Hydroxyglut_hydro"/>
</dbReference>
<dbReference type="PANTHER" id="PTHR42951">
    <property type="entry name" value="METALLO-BETA-LACTAMASE DOMAIN-CONTAINING"/>
    <property type="match status" value="1"/>
</dbReference>
<dbReference type="SMART" id="SM00849">
    <property type="entry name" value="Lactamase_B"/>
    <property type="match status" value="1"/>
</dbReference>
<dbReference type="Gene3D" id="3.60.15.10">
    <property type="entry name" value="Ribonuclease Z/Hydroxyacylglutathione hydrolase-like"/>
    <property type="match status" value="1"/>
</dbReference>
<sequence length="245" mass="25901">MAAAGTRLVRVTDAVYAAVTGHVNWTLVTGDDDRVLLIDAGYPGDRAAVLGTLAELGRRPEDVAAILLTHAHVDHFGTAIWFAAEHRTPVYCHADEVGHARRDYLEQVSAAQLARHAWRPRWLRWSAQIAALGALTRAGIPTAAALTAELAATLPGAPRPVPTPGHTGGHCSYLVDAVLVSGDALITGHPVSDRVGPQLLPSVFNHDQARCRASLATLAAVDAELLVPGHGDVWHAPIRDLAAQA</sequence>
<comment type="caution">
    <text evidence="1">The sequence shown here is derived from an EMBL/GenBank/DDBJ whole genome shotgun (WGS) entry which is preliminary data.</text>
</comment>
<proteinExistence type="predicted"/>
<dbReference type="Proteomes" id="UP000193484">
    <property type="component" value="Unassembled WGS sequence"/>
</dbReference>
<evidence type="ECO:0000313" key="2">
    <source>
        <dbReference type="Proteomes" id="UP000193484"/>
    </source>
</evidence>
<dbReference type="InterPro" id="IPR001279">
    <property type="entry name" value="Metallo-B-lactamas"/>
</dbReference>
<keyword evidence="2" id="KW-1185">Reference proteome</keyword>
<reference evidence="1 2" key="1">
    <citation type="submission" date="2016-01" db="EMBL/GenBank/DDBJ databases">
        <title>The new phylogeny of the genus Mycobacterium.</title>
        <authorList>
            <person name="Tarcisio F."/>
            <person name="Conor M."/>
            <person name="Antonella G."/>
            <person name="Elisabetta G."/>
            <person name="Giulia F.S."/>
            <person name="Sara T."/>
            <person name="Anna F."/>
            <person name="Clotilde B."/>
            <person name="Roberto B."/>
            <person name="Veronica D.S."/>
            <person name="Fabio R."/>
            <person name="Monica P."/>
            <person name="Olivier J."/>
            <person name="Enrico T."/>
            <person name="Nicola S."/>
        </authorList>
    </citation>
    <scope>NUCLEOTIDE SEQUENCE [LARGE SCALE GENOMIC DNA]</scope>
    <source>
        <strain evidence="1 2">DSM 44179</strain>
    </source>
</reference>
<dbReference type="GO" id="GO:0016787">
    <property type="term" value="F:hydrolase activity"/>
    <property type="evidence" value="ECO:0007669"/>
    <property type="project" value="UniProtKB-KW"/>
</dbReference>
<evidence type="ECO:0000313" key="1">
    <source>
        <dbReference type="EMBL" id="ORV03138.1"/>
    </source>
</evidence>
<dbReference type="RefSeq" id="WP_085096000.1">
    <property type="nucleotide sequence ID" value="NZ_AP022603.1"/>
</dbReference>
<gene>
    <name evidence="1" type="ORF">AWC04_10925</name>
</gene>
<dbReference type="CDD" id="cd07721">
    <property type="entry name" value="yflN-like_MBL-fold"/>
    <property type="match status" value="1"/>
</dbReference>
<dbReference type="EMBL" id="LQOJ01000039">
    <property type="protein sequence ID" value="ORV03138.1"/>
    <property type="molecule type" value="Genomic_DNA"/>
</dbReference>
<accession>A0A1X1RCY5</accession>
<organism evidence="1 2">
    <name type="scientific">Mycolicibacterium fallax</name>
    <name type="common">Mycobacterium fallax</name>
    <dbReference type="NCBI Taxonomy" id="1793"/>
    <lineage>
        <taxon>Bacteria</taxon>
        <taxon>Bacillati</taxon>
        <taxon>Actinomycetota</taxon>
        <taxon>Actinomycetes</taxon>
        <taxon>Mycobacteriales</taxon>
        <taxon>Mycobacteriaceae</taxon>
        <taxon>Mycolicibacterium</taxon>
    </lineage>
</organism>
<keyword evidence="1" id="KW-0378">Hydrolase</keyword>